<dbReference type="SUPFAM" id="SSF81301">
    <property type="entry name" value="Nucleotidyltransferase"/>
    <property type="match status" value="1"/>
</dbReference>
<dbReference type="AlphaFoldDB" id="A0A061BJZ9"/>
<feature type="compositionally biased region" description="Low complexity" evidence="1">
    <location>
        <begin position="454"/>
        <end position="467"/>
    </location>
</feature>
<dbReference type="GO" id="GO:1990817">
    <property type="term" value="F:poly(A) RNA polymerase activity"/>
    <property type="evidence" value="ECO:0007669"/>
    <property type="project" value="InterPro"/>
</dbReference>
<dbReference type="InterPro" id="IPR054708">
    <property type="entry name" value="MTPAP-like_central"/>
</dbReference>
<dbReference type="GO" id="GO:0031123">
    <property type="term" value="P:RNA 3'-end processing"/>
    <property type="evidence" value="ECO:0007669"/>
    <property type="project" value="TreeGrafter"/>
</dbReference>
<feature type="compositionally biased region" description="Polar residues" evidence="1">
    <location>
        <begin position="420"/>
        <end position="441"/>
    </location>
</feature>
<proteinExistence type="predicted"/>
<feature type="region of interest" description="Disordered" evidence="1">
    <location>
        <begin position="1"/>
        <end position="49"/>
    </location>
</feature>
<feature type="domain" description="Poly(A) RNA polymerase mitochondrial-like central palm" evidence="2">
    <location>
        <begin position="79"/>
        <end position="204"/>
    </location>
</feature>
<organism evidence="3">
    <name type="scientific">Rhodotorula toruloides</name>
    <name type="common">Yeast</name>
    <name type="synonym">Rhodosporidium toruloides</name>
    <dbReference type="NCBI Taxonomy" id="5286"/>
    <lineage>
        <taxon>Eukaryota</taxon>
        <taxon>Fungi</taxon>
        <taxon>Dikarya</taxon>
        <taxon>Basidiomycota</taxon>
        <taxon>Pucciniomycotina</taxon>
        <taxon>Microbotryomycetes</taxon>
        <taxon>Sporidiobolales</taxon>
        <taxon>Sporidiobolaceae</taxon>
        <taxon>Rhodotorula</taxon>
    </lineage>
</organism>
<dbReference type="CDD" id="cd05402">
    <property type="entry name" value="NT_PAP_TUTase"/>
    <property type="match status" value="1"/>
</dbReference>
<evidence type="ECO:0000259" key="2">
    <source>
        <dbReference type="Pfam" id="PF22600"/>
    </source>
</evidence>
<dbReference type="InterPro" id="IPR043519">
    <property type="entry name" value="NT_sf"/>
</dbReference>
<dbReference type="Gene3D" id="3.30.460.10">
    <property type="entry name" value="Beta Polymerase, domain 2"/>
    <property type="match status" value="1"/>
</dbReference>
<feature type="compositionally biased region" description="Low complexity" evidence="1">
    <location>
        <begin position="476"/>
        <end position="487"/>
    </location>
</feature>
<gene>
    <name evidence="3" type="ORF">RHTO0S_31e00144g</name>
</gene>
<name>A0A061BJZ9_RHOTO</name>
<evidence type="ECO:0000256" key="1">
    <source>
        <dbReference type="SAM" id="MobiDB-lite"/>
    </source>
</evidence>
<dbReference type="GO" id="GO:0031499">
    <property type="term" value="C:TRAMP complex"/>
    <property type="evidence" value="ECO:0007669"/>
    <property type="project" value="TreeGrafter"/>
</dbReference>
<reference evidence="3" key="1">
    <citation type="journal article" date="2014" name="Genome Announc.">
        <title>Draft genome sequence of Rhodosporidium toruloides CECT1137, an oleaginous yeast of biotechnological interest.</title>
        <authorList>
            <person name="Morin N."/>
            <person name="Calcas X."/>
            <person name="Devillers H."/>
            <person name="Durrens P."/>
            <person name="Sherman D.J."/>
            <person name="Nicaud J.-M."/>
            <person name="Neuveglise C."/>
        </authorList>
    </citation>
    <scope>NUCLEOTIDE SEQUENCE</scope>
    <source>
        <strain evidence="3">CECT1137</strain>
    </source>
</reference>
<dbReference type="Pfam" id="PF22600">
    <property type="entry name" value="MTPAP-like_central"/>
    <property type="match status" value="1"/>
</dbReference>
<sequence>MPASDGALESALDGPSISSGSPLPPRSTRRESPRRGANGANGAVDEAGTVGKTREEILAPWMARLGRREDDGRTPLDLLNEEIDAFLDWVRPTEQERKLRQDVFVLFKRVVRAVWPHAKVQLFGSMATGLYLPDGDFDIVDSSPAFASVPTNTLLLKLKHALLASNFARQDDVSLITGARVPIVKLTSAPEFGSFRMNVCFNSPKGPLGAQESLRLLEEVDKKRPDGRKRVEAHALLLKTLLRTHGLDEVRFGGLSGMTIFCLAVSFVQLDNSQGRTLAADFLYLLRKYALSFDFCTQSLSTANGGRVLSKFQWLRPGEIRRDRLSIVHPVEPTRDVAAGSHRWFEVRQKLQAVYADLAAYVNPAQPLHHLAFSPTKSALSMFGIRASQVLVEIRERHERLIAEGTLDELVHEWSPVCSAATSPGATVASPTTRGSLLSVTPPSPRTASHDHASSASLRSASSASPARHSKDVDDSPTSPSSNPSPEEWLEQHEEPEPSPEEWLQQHKQRLARIQDLWQDADPSLPATTTSPALAHPIFAPSPVFAPYGRSPW</sequence>
<dbReference type="PANTHER" id="PTHR23092:SF15">
    <property type="entry name" value="INACTIVE NON-CANONICAL POLY(A) RNA POLYMERASE PROTEIN TRF4-2-RELATED"/>
    <property type="match status" value="1"/>
</dbReference>
<accession>A0A061BJZ9</accession>
<dbReference type="SUPFAM" id="SSF81631">
    <property type="entry name" value="PAP/OAS1 substrate-binding domain"/>
    <property type="match status" value="1"/>
</dbReference>
<dbReference type="GO" id="GO:0043634">
    <property type="term" value="P:polyadenylation-dependent ncRNA catabolic process"/>
    <property type="evidence" value="ECO:0007669"/>
    <property type="project" value="TreeGrafter"/>
</dbReference>
<feature type="region of interest" description="Disordered" evidence="1">
    <location>
        <begin position="420"/>
        <end position="542"/>
    </location>
</feature>
<dbReference type="PANTHER" id="PTHR23092">
    <property type="entry name" value="POLY(A) RNA POLYMERASE"/>
    <property type="match status" value="1"/>
</dbReference>
<protein>
    <submittedName>
        <fullName evidence="3">RHTO0S31e00144g1_1</fullName>
    </submittedName>
</protein>
<evidence type="ECO:0000313" key="3">
    <source>
        <dbReference type="EMBL" id="CDR49723.1"/>
    </source>
</evidence>
<dbReference type="InterPro" id="IPR045862">
    <property type="entry name" value="Trf4-like"/>
</dbReference>
<dbReference type="Gene3D" id="1.10.1410.10">
    <property type="match status" value="1"/>
</dbReference>
<dbReference type="GO" id="GO:0003729">
    <property type="term" value="F:mRNA binding"/>
    <property type="evidence" value="ECO:0007669"/>
    <property type="project" value="TreeGrafter"/>
</dbReference>
<dbReference type="OrthoDB" id="273917at2759"/>
<dbReference type="EMBL" id="LK052966">
    <property type="protein sequence ID" value="CDR49723.1"/>
    <property type="molecule type" value="Genomic_DNA"/>
</dbReference>
<dbReference type="GO" id="GO:0010605">
    <property type="term" value="P:negative regulation of macromolecule metabolic process"/>
    <property type="evidence" value="ECO:0007669"/>
    <property type="project" value="UniProtKB-ARBA"/>
</dbReference>
<dbReference type="GO" id="GO:0005730">
    <property type="term" value="C:nucleolus"/>
    <property type="evidence" value="ECO:0007669"/>
    <property type="project" value="TreeGrafter"/>
</dbReference>